<dbReference type="EMBL" id="LAZR01070493">
    <property type="protein sequence ID" value="KKK40213.1"/>
    <property type="molecule type" value="Genomic_DNA"/>
</dbReference>
<protein>
    <submittedName>
        <fullName evidence="1">Uncharacterized protein</fullName>
    </submittedName>
</protein>
<sequence length="163" mass="19528">MRGDLKYETYKPKRDKYGKVILDENGKFIMKHRKGYHKPYDLYAKILDKNGNETDKLKYPYINKYDWWLYKMSKCKKCGKSIEYLKYYCDKCKKEIVGIKPKKSRNLCSGCNNNYYNNKYIDKNPFGGKGCMSYKTSEVIIKNTYFSKNQVVPNPRWKLSCYI</sequence>
<accession>A0A0F8V6N7</accession>
<proteinExistence type="predicted"/>
<organism evidence="1">
    <name type="scientific">marine sediment metagenome</name>
    <dbReference type="NCBI Taxonomy" id="412755"/>
    <lineage>
        <taxon>unclassified sequences</taxon>
        <taxon>metagenomes</taxon>
        <taxon>ecological metagenomes</taxon>
    </lineage>
</organism>
<comment type="caution">
    <text evidence="1">The sequence shown here is derived from an EMBL/GenBank/DDBJ whole genome shotgun (WGS) entry which is preliminary data.</text>
</comment>
<reference evidence="1" key="1">
    <citation type="journal article" date="2015" name="Nature">
        <title>Complex archaea that bridge the gap between prokaryotes and eukaryotes.</title>
        <authorList>
            <person name="Spang A."/>
            <person name="Saw J.H."/>
            <person name="Jorgensen S.L."/>
            <person name="Zaremba-Niedzwiedzka K."/>
            <person name="Martijn J."/>
            <person name="Lind A.E."/>
            <person name="van Eijk R."/>
            <person name="Schleper C."/>
            <person name="Guy L."/>
            <person name="Ettema T.J."/>
        </authorList>
    </citation>
    <scope>NUCLEOTIDE SEQUENCE</scope>
</reference>
<dbReference type="AlphaFoldDB" id="A0A0F8V6N7"/>
<name>A0A0F8V6N7_9ZZZZ</name>
<evidence type="ECO:0000313" key="1">
    <source>
        <dbReference type="EMBL" id="KKK40213.1"/>
    </source>
</evidence>
<gene>
    <name evidence="1" type="ORF">LCGC14_3132220</name>
</gene>